<dbReference type="PANTHER" id="PTHR43369">
    <property type="entry name" value="PHOSPHORIBOSYLGLYCINAMIDE FORMYLTRANSFERASE"/>
    <property type="match status" value="1"/>
</dbReference>
<gene>
    <name evidence="6" type="primary">purN</name>
    <name evidence="8" type="ORF">GRI34_06940</name>
</gene>
<dbReference type="AlphaFoldDB" id="A0A6I4TNP6"/>
<reference evidence="8 9" key="1">
    <citation type="submission" date="2019-12" db="EMBL/GenBank/DDBJ databases">
        <title>Genomic-based taxomic classification of the family Erythrobacteraceae.</title>
        <authorList>
            <person name="Xu L."/>
        </authorList>
    </citation>
    <scope>NUCLEOTIDE SEQUENCE [LARGE SCALE GENOMIC DNA]</scope>
    <source>
        <strain evidence="8 9">JCM 12189</strain>
    </source>
</reference>
<evidence type="ECO:0000256" key="4">
    <source>
        <dbReference type="ARBA" id="ARBA00038440"/>
    </source>
</evidence>
<feature type="binding site" evidence="6">
    <location>
        <position position="109"/>
    </location>
    <ligand>
        <name>(6R)-10-formyltetrahydrofolate</name>
        <dbReference type="ChEBI" id="CHEBI:195366"/>
    </ligand>
</feature>
<dbReference type="UniPathway" id="UPA00074">
    <property type="reaction ID" value="UER00126"/>
</dbReference>
<dbReference type="PANTHER" id="PTHR43369:SF2">
    <property type="entry name" value="PHOSPHORIBOSYLGLYCINAMIDE FORMYLTRANSFERASE"/>
    <property type="match status" value="1"/>
</dbReference>
<dbReference type="Pfam" id="PF00551">
    <property type="entry name" value="Formyl_trans_N"/>
    <property type="match status" value="1"/>
</dbReference>
<comment type="function">
    <text evidence="6">Catalyzes the transfer of a formyl group from 10-formyltetrahydrofolate to 5-phospho-ribosyl-glycinamide (GAR), producing 5-phospho-ribosyl-N-formylglycinamide (FGAR) and tetrahydrofolate.</text>
</comment>
<dbReference type="GO" id="GO:0005829">
    <property type="term" value="C:cytosol"/>
    <property type="evidence" value="ECO:0007669"/>
    <property type="project" value="TreeGrafter"/>
</dbReference>
<comment type="similarity">
    <text evidence="4 6">Belongs to the GART family.</text>
</comment>
<dbReference type="InterPro" id="IPR002376">
    <property type="entry name" value="Formyl_transf_N"/>
</dbReference>
<comment type="pathway">
    <text evidence="1 6">Purine metabolism; IMP biosynthesis via de novo pathway; N(2)-formyl-N(1)-(5-phospho-D-ribosyl)glycinamide from N(1)-(5-phospho-D-ribosyl)glycinamide (10-formyl THF route): step 1/1.</text>
</comment>
<evidence type="ECO:0000256" key="2">
    <source>
        <dbReference type="ARBA" id="ARBA00022679"/>
    </source>
</evidence>
<evidence type="ECO:0000256" key="3">
    <source>
        <dbReference type="ARBA" id="ARBA00022755"/>
    </source>
</evidence>
<dbReference type="SUPFAM" id="SSF53328">
    <property type="entry name" value="Formyltransferase"/>
    <property type="match status" value="1"/>
</dbReference>
<dbReference type="Pfam" id="PF04237">
    <property type="entry name" value="YjbR"/>
    <property type="match status" value="1"/>
</dbReference>
<dbReference type="EC" id="2.1.2.2" evidence="6"/>
<dbReference type="OrthoDB" id="9806170at2"/>
<accession>A0A6I4TNP6</accession>
<comment type="caution">
    <text evidence="8">The sequence shown here is derived from an EMBL/GenBank/DDBJ whole genome shotgun (WGS) entry which is preliminary data.</text>
</comment>
<feature type="binding site" evidence="6">
    <location>
        <position position="67"/>
    </location>
    <ligand>
        <name>(6R)-10-formyltetrahydrofolate</name>
        <dbReference type="ChEBI" id="CHEBI:195366"/>
    </ligand>
</feature>
<evidence type="ECO:0000313" key="9">
    <source>
        <dbReference type="Proteomes" id="UP000432727"/>
    </source>
</evidence>
<dbReference type="NCBIfam" id="TIGR00639">
    <property type="entry name" value="PurN"/>
    <property type="match status" value="1"/>
</dbReference>
<dbReference type="InterPro" id="IPR001555">
    <property type="entry name" value="GART_AS"/>
</dbReference>
<dbReference type="PROSITE" id="PS00373">
    <property type="entry name" value="GART"/>
    <property type="match status" value="1"/>
</dbReference>
<dbReference type="GO" id="GO:0006189">
    <property type="term" value="P:'de novo' IMP biosynthetic process"/>
    <property type="evidence" value="ECO:0007669"/>
    <property type="project" value="UniProtKB-UniRule"/>
</dbReference>
<keyword evidence="9" id="KW-1185">Reference proteome</keyword>
<feature type="site" description="Raises pKa of active site His" evidence="6">
    <location>
        <position position="147"/>
    </location>
</feature>
<dbReference type="CDD" id="cd08645">
    <property type="entry name" value="FMT_core_GART"/>
    <property type="match status" value="1"/>
</dbReference>
<evidence type="ECO:0000256" key="1">
    <source>
        <dbReference type="ARBA" id="ARBA00005054"/>
    </source>
</evidence>
<dbReference type="InterPro" id="IPR038056">
    <property type="entry name" value="YjbR-like_sf"/>
</dbReference>
<proteinExistence type="inferred from homology"/>
<evidence type="ECO:0000256" key="6">
    <source>
        <dbReference type="HAMAP-Rule" id="MF_01930"/>
    </source>
</evidence>
<evidence type="ECO:0000313" key="8">
    <source>
        <dbReference type="EMBL" id="MXO96153.1"/>
    </source>
</evidence>
<feature type="binding site" evidence="6">
    <location>
        <begin position="15"/>
        <end position="17"/>
    </location>
    <ligand>
        <name>N(1)-(5-phospho-beta-D-ribosyl)glycinamide</name>
        <dbReference type="ChEBI" id="CHEBI:143788"/>
    </ligand>
</feature>
<dbReference type="Gene3D" id="3.40.50.170">
    <property type="entry name" value="Formyl transferase, N-terminal domain"/>
    <property type="match status" value="1"/>
</dbReference>
<dbReference type="Gene3D" id="3.90.1150.30">
    <property type="match status" value="1"/>
</dbReference>
<dbReference type="InterPro" id="IPR058532">
    <property type="entry name" value="YjbR/MT2646/Rv2570-like"/>
</dbReference>
<dbReference type="InterPro" id="IPR004607">
    <property type="entry name" value="GART"/>
</dbReference>
<keyword evidence="3 6" id="KW-0658">Purine biosynthesis</keyword>
<evidence type="ECO:0000259" key="7">
    <source>
        <dbReference type="Pfam" id="PF00551"/>
    </source>
</evidence>
<dbReference type="Proteomes" id="UP000432727">
    <property type="component" value="Unassembled WGS sequence"/>
</dbReference>
<comment type="catalytic activity">
    <reaction evidence="5 6">
        <text>N(1)-(5-phospho-beta-D-ribosyl)glycinamide + (6R)-10-formyltetrahydrofolate = N(2)-formyl-N(1)-(5-phospho-beta-D-ribosyl)glycinamide + (6S)-5,6,7,8-tetrahydrofolate + H(+)</text>
        <dbReference type="Rhea" id="RHEA:15053"/>
        <dbReference type="ChEBI" id="CHEBI:15378"/>
        <dbReference type="ChEBI" id="CHEBI:57453"/>
        <dbReference type="ChEBI" id="CHEBI:143788"/>
        <dbReference type="ChEBI" id="CHEBI:147286"/>
        <dbReference type="ChEBI" id="CHEBI:195366"/>
        <dbReference type="EC" id="2.1.2.2"/>
    </reaction>
</comment>
<dbReference type="GO" id="GO:0004644">
    <property type="term" value="F:phosphoribosylglycinamide formyltransferase activity"/>
    <property type="evidence" value="ECO:0007669"/>
    <property type="project" value="UniProtKB-UniRule"/>
</dbReference>
<name>A0A6I4TNP6_9SPHN</name>
<feature type="binding site" evidence="6">
    <location>
        <begin position="92"/>
        <end position="95"/>
    </location>
    <ligand>
        <name>(6R)-10-formyltetrahydrofolate</name>
        <dbReference type="ChEBI" id="CHEBI:195366"/>
    </ligand>
</feature>
<sequence length="321" mass="35186">MAERAKVAIFISGRGSNMAALLYASLIDDCPYEVCLVAANDPEAEGLSIAAAEGVPTYTLSHKGLARADHDAAMEKAARDAGAQYIVLAGYMRILTEGFVANWQGRMLNIHPSLLPKYTGLDTHARAIEAGDSHGGVSVHLVTEELDAGEVLGQVAVAIRDGETSDTLAERVRYAEHQLYPQVLARYVARESDPQFLLQRVRDLALALPLTHERESHGSPGWRAGSEKSGKYFAYFNDQHHGSEHIALLVKTGSLDELLNLVETQPDTYFKPAYYGASGWVGLILNRPDCDWDHVGEWLERSWRAVAPKSVTKLLDAAEDF</sequence>
<dbReference type="RefSeq" id="WP_160595302.1">
    <property type="nucleotide sequence ID" value="NZ_WTYI01000001.1"/>
</dbReference>
<feature type="active site" description="Proton donor" evidence="6">
    <location>
        <position position="111"/>
    </location>
</feature>
<evidence type="ECO:0000256" key="5">
    <source>
        <dbReference type="ARBA" id="ARBA00047664"/>
    </source>
</evidence>
<keyword evidence="2 6" id="KW-0808">Transferase</keyword>
<dbReference type="HAMAP" id="MF_01930">
    <property type="entry name" value="PurN"/>
    <property type="match status" value="1"/>
</dbReference>
<protein>
    <recommendedName>
        <fullName evidence="6">Phosphoribosylglycinamide formyltransferase</fullName>
        <ecNumber evidence="6">2.1.2.2</ecNumber>
    </recommendedName>
    <alternativeName>
        <fullName evidence="6">5'-phosphoribosylglycinamide transformylase</fullName>
    </alternativeName>
    <alternativeName>
        <fullName evidence="6">GAR transformylase</fullName>
        <shortName evidence="6">GART</shortName>
    </alternativeName>
</protein>
<dbReference type="SUPFAM" id="SSF142906">
    <property type="entry name" value="YjbR-like"/>
    <property type="match status" value="1"/>
</dbReference>
<feature type="domain" description="Formyl transferase N-terminal" evidence="7">
    <location>
        <begin position="6"/>
        <end position="184"/>
    </location>
</feature>
<organism evidence="8 9">
    <name type="scientific">Qipengyuania aquimaris</name>
    <dbReference type="NCBI Taxonomy" id="255984"/>
    <lineage>
        <taxon>Bacteria</taxon>
        <taxon>Pseudomonadati</taxon>
        <taxon>Pseudomonadota</taxon>
        <taxon>Alphaproteobacteria</taxon>
        <taxon>Sphingomonadales</taxon>
        <taxon>Erythrobacteraceae</taxon>
        <taxon>Qipengyuania</taxon>
    </lineage>
</organism>
<dbReference type="InterPro" id="IPR036477">
    <property type="entry name" value="Formyl_transf_N_sf"/>
</dbReference>
<dbReference type="EMBL" id="WTYI01000001">
    <property type="protein sequence ID" value="MXO96153.1"/>
    <property type="molecule type" value="Genomic_DNA"/>
</dbReference>